<accession>A0A653DK65</accession>
<protein>
    <submittedName>
        <fullName evidence="2">Uncharacterized protein</fullName>
    </submittedName>
</protein>
<organism evidence="2 3">
    <name type="scientific">Callosobruchus maculatus</name>
    <name type="common">Southern cowpea weevil</name>
    <name type="synonym">Pulse bruchid</name>
    <dbReference type="NCBI Taxonomy" id="64391"/>
    <lineage>
        <taxon>Eukaryota</taxon>
        <taxon>Metazoa</taxon>
        <taxon>Ecdysozoa</taxon>
        <taxon>Arthropoda</taxon>
        <taxon>Hexapoda</taxon>
        <taxon>Insecta</taxon>
        <taxon>Pterygota</taxon>
        <taxon>Neoptera</taxon>
        <taxon>Endopterygota</taxon>
        <taxon>Coleoptera</taxon>
        <taxon>Polyphaga</taxon>
        <taxon>Cucujiformia</taxon>
        <taxon>Chrysomeloidea</taxon>
        <taxon>Chrysomelidae</taxon>
        <taxon>Bruchinae</taxon>
        <taxon>Bruchini</taxon>
        <taxon>Callosobruchus</taxon>
    </lineage>
</organism>
<dbReference type="AlphaFoldDB" id="A0A653DK65"/>
<evidence type="ECO:0000256" key="1">
    <source>
        <dbReference type="SAM" id="MobiDB-lite"/>
    </source>
</evidence>
<gene>
    <name evidence="2" type="ORF">CALMAC_LOCUS18237</name>
</gene>
<dbReference type="EMBL" id="CAACVG010012641">
    <property type="protein sequence ID" value="VEN60585.1"/>
    <property type="molecule type" value="Genomic_DNA"/>
</dbReference>
<dbReference type="Proteomes" id="UP000410492">
    <property type="component" value="Unassembled WGS sequence"/>
</dbReference>
<feature type="region of interest" description="Disordered" evidence="1">
    <location>
        <begin position="40"/>
        <end position="62"/>
    </location>
</feature>
<evidence type="ECO:0000313" key="3">
    <source>
        <dbReference type="Proteomes" id="UP000410492"/>
    </source>
</evidence>
<evidence type="ECO:0000313" key="2">
    <source>
        <dbReference type="EMBL" id="VEN60585.1"/>
    </source>
</evidence>
<proteinExistence type="predicted"/>
<sequence length="96" mass="11391">MQPSFCPATESGLDRIQSQPTQEGFMWILRRRVMISTNGNVGRGNCRESNVTEKGWRKKECDPPPHHLWSIILIMKPQLWLRRSNRMRRSLKLFRL</sequence>
<feature type="compositionally biased region" description="Basic and acidic residues" evidence="1">
    <location>
        <begin position="50"/>
        <end position="62"/>
    </location>
</feature>
<reference evidence="2 3" key="1">
    <citation type="submission" date="2019-01" db="EMBL/GenBank/DDBJ databases">
        <authorList>
            <person name="Sayadi A."/>
        </authorList>
    </citation>
    <scope>NUCLEOTIDE SEQUENCE [LARGE SCALE GENOMIC DNA]</scope>
</reference>
<keyword evidence="3" id="KW-1185">Reference proteome</keyword>
<name>A0A653DK65_CALMS</name>